<dbReference type="Pfam" id="PF10756">
    <property type="entry name" value="bPH_6"/>
    <property type="match status" value="1"/>
</dbReference>
<dbReference type="Proteomes" id="UP000509638">
    <property type="component" value="Chromosome"/>
</dbReference>
<evidence type="ECO:0000259" key="2">
    <source>
        <dbReference type="Pfam" id="PF10756"/>
    </source>
</evidence>
<accession>A0A7D5EVA7</accession>
<protein>
    <submittedName>
        <fullName evidence="3">PH domain-containing protein</fullName>
    </submittedName>
</protein>
<reference evidence="3 4" key="1">
    <citation type="submission" date="2020-06" db="EMBL/GenBank/DDBJ databases">
        <authorList>
            <person name="Jo H."/>
        </authorList>
    </citation>
    <scope>NUCLEOTIDE SEQUENCE [LARGE SCALE GENOMIC DNA]</scope>
    <source>
        <strain evidence="3 4">I46</strain>
    </source>
</reference>
<proteinExistence type="predicted"/>
<keyword evidence="1" id="KW-0472">Membrane</keyword>
<dbReference type="RefSeq" id="WP_178009809.1">
    <property type="nucleotide sequence ID" value="NZ_CP058316.1"/>
</dbReference>
<feature type="transmembrane region" description="Helical" evidence="1">
    <location>
        <begin position="7"/>
        <end position="26"/>
    </location>
</feature>
<gene>
    <name evidence="3" type="ORF">HW566_01580</name>
</gene>
<evidence type="ECO:0000313" key="3">
    <source>
        <dbReference type="EMBL" id="QLD10586.1"/>
    </source>
</evidence>
<feature type="transmembrane region" description="Helical" evidence="1">
    <location>
        <begin position="160"/>
        <end position="182"/>
    </location>
</feature>
<dbReference type="EMBL" id="CP058316">
    <property type="protein sequence ID" value="QLD10586.1"/>
    <property type="molecule type" value="Genomic_DNA"/>
</dbReference>
<keyword evidence="1" id="KW-0812">Transmembrane</keyword>
<evidence type="ECO:0000313" key="4">
    <source>
        <dbReference type="Proteomes" id="UP000509638"/>
    </source>
</evidence>
<dbReference type="InterPro" id="IPR019692">
    <property type="entry name" value="CFP-6_PH"/>
</dbReference>
<dbReference type="AlphaFoldDB" id="A0A7D5EVA7"/>
<evidence type="ECO:0000256" key="1">
    <source>
        <dbReference type="SAM" id="Phobius"/>
    </source>
</evidence>
<feature type="transmembrane region" description="Helical" evidence="1">
    <location>
        <begin position="38"/>
        <end position="57"/>
    </location>
</feature>
<feature type="domain" description="Low molecular weight protein antigen 6 PH" evidence="2">
    <location>
        <begin position="60"/>
        <end position="103"/>
    </location>
</feature>
<organism evidence="3 4">
    <name type="scientific">Microbacterium oleivorans</name>
    <dbReference type="NCBI Taxonomy" id="273677"/>
    <lineage>
        <taxon>Bacteria</taxon>
        <taxon>Bacillati</taxon>
        <taxon>Actinomycetota</taxon>
        <taxon>Actinomycetes</taxon>
        <taxon>Micrococcales</taxon>
        <taxon>Microbacteriaceae</taxon>
        <taxon>Microbacterium</taxon>
    </lineage>
</organism>
<sequence>MRKTYRPASAVVAVAGFGILGVFLLVDVFVRGGALQGFLIAPWVLLALWVMYALLYAPFVSIDDRAIVIANPFRVTRVPWSAVSDVRLRWQVTVDTTEGRSFSAFGGPSPGRPARVPRGARTIEAHDAPRGPAAVREVDEIRERWRENADRPGESRVTTIWNRAVLIPLAVIAVYAVVAVVVGG</sequence>
<name>A0A7D5EVA7_9MICO</name>
<keyword evidence="1" id="KW-1133">Transmembrane helix</keyword>